<dbReference type="PANTHER" id="PTHR46300:SF7">
    <property type="entry name" value="P450, PUTATIVE (EUROFUNG)-RELATED"/>
    <property type="match status" value="1"/>
</dbReference>
<dbReference type="InterPro" id="IPR036396">
    <property type="entry name" value="Cyt_P450_sf"/>
</dbReference>
<protein>
    <submittedName>
        <fullName evidence="10">Cytochrome P450</fullName>
    </submittedName>
</protein>
<evidence type="ECO:0000256" key="5">
    <source>
        <dbReference type="ARBA" id="ARBA00022723"/>
    </source>
</evidence>
<dbReference type="Proteomes" id="UP000772434">
    <property type="component" value="Unassembled WGS sequence"/>
</dbReference>
<dbReference type="GO" id="GO:0005506">
    <property type="term" value="F:iron ion binding"/>
    <property type="evidence" value="ECO:0007669"/>
    <property type="project" value="InterPro"/>
</dbReference>
<feature type="signal peptide" evidence="9">
    <location>
        <begin position="1"/>
        <end position="25"/>
    </location>
</feature>
<dbReference type="InterPro" id="IPR050364">
    <property type="entry name" value="Cytochrome_P450_fung"/>
</dbReference>
<name>A0A9P5P6D2_9AGAR</name>
<dbReference type="PRINTS" id="PR00463">
    <property type="entry name" value="EP450I"/>
</dbReference>
<keyword evidence="9" id="KW-0732">Signal</keyword>
<evidence type="ECO:0000256" key="3">
    <source>
        <dbReference type="ARBA" id="ARBA00010617"/>
    </source>
</evidence>
<evidence type="ECO:0000313" key="11">
    <source>
        <dbReference type="Proteomes" id="UP000772434"/>
    </source>
</evidence>
<dbReference type="InterPro" id="IPR002401">
    <property type="entry name" value="Cyt_P450_E_grp-I"/>
</dbReference>
<dbReference type="Gene3D" id="1.10.630.10">
    <property type="entry name" value="Cytochrome P450"/>
    <property type="match status" value="1"/>
</dbReference>
<evidence type="ECO:0000256" key="6">
    <source>
        <dbReference type="ARBA" id="ARBA00023002"/>
    </source>
</evidence>
<gene>
    <name evidence="10" type="ORF">BDP27DRAFT_1515239</name>
</gene>
<feature type="chain" id="PRO_5040323784" evidence="9">
    <location>
        <begin position="26"/>
        <end position="137"/>
    </location>
</feature>
<comment type="caution">
    <text evidence="10">The sequence shown here is derived from an EMBL/GenBank/DDBJ whole genome shotgun (WGS) entry which is preliminary data.</text>
</comment>
<keyword evidence="5" id="KW-0479">Metal-binding</keyword>
<proteinExistence type="inferred from homology"/>
<keyword evidence="7" id="KW-0408">Iron</keyword>
<dbReference type="OrthoDB" id="3934656at2759"/>
<comment type="pathway">
    <text evidence="2">Secondary metabolite biosynthesis.</text>
</comment>
<sequence>MHTVTSPLLSFFLAMMLYPESQILAHQELDSIVGADRSPVFSDRLDLPYITALVREILRWHPPSPLGLTSHCVIEDDQYLGYSIPKRSAVISNIWAMSRDQSIYDSPELFNPGRFLSDGKLNKLYHDSDYLFGFGRR</sequence>
<keyword evidence="6" id="KW-0560">Oxidoreductase</keyword>
<dbReference type="Pfam" id="PF00067">
    <property type="entry name" value="p450"/>
    <property type="match status" value="1"/>
</dbReference>
<dbReference type="EMBL" id="JADNRY010000462">
    <property type="protein sequence ID" value="KAF9050937.1"/>
    <property type="molecule type" value="Genomic_DNA"/>
</dbReference>
<keyword evidence="4" id="KW-0349">Heme</keyword>
<evidence type="ECO:0000313" key="10">
    <source>
        <dbReference type="EMBL" id="KAF9050937.1"/>
    </source>
</evidence>
<dbReference type="SUPFAM" id="SSF48264">
    <property type="entry name" value="Cytochrome P450"/>
    <property type="match status" value="1"/>
</dbReference>
<dbReference type="GO" id="GO:0020037">
    <property type="term" value="F:heme binding"/>
    <property type="evidence" value="ECO:0007669"/>
    <property type="project" value="InterPro"/>
</dbReference>
<evidence type="ECO:0000256" key="9">
    <source>
        <dbReference type="SAM" id="SignalP"/>
    </source>
</evidence>
<dbReference type="InterPro" id="IPR001128">
    <property type="entry name" value="Cyt_P450"/>
</dbReference>
<evidence type="ECO:0000256" key="4">
    <source>
        <dbReference type="ARBA" id="ARBA00022617"/>
    </source>
</evidence>
<dbReference type="PANTHER" id="PTHR46300">
    <property type="entry name" value="P450, PUTATIVE (EUROFUNG)-RELATED-RELATED"/>
    <property type="match status" value="1"/>
</dbReference>
<evidence type="ECO:0000256" key="8">
    <source>
        <dbReference type="ARBA" id="ARBA00023033"/>
    </source>
</evidence>
<comment type="cofactor">
    <cofactor evidence="1">
        <name>heme</name>
        <dbReference type="ChEBI" id="CHEBI:30413"/>
    </cofactor>
</comment>
<organism evidence="10 11">
    <name type="scientific">Rhodocollybia butyracea</name>
    <dbReference type="NCBI Taxonomy" id="206335"/>
    <lineage>
        <taxon>Eukaryota</taxon>
        <taxon>Fungi</taxon>
        <taxon>Dikarya</taxon>
        <taxon>Basidiomycota</taxon>
        <taxon>Agaricomycotina</taxon>
        <taxon>Agaricomycetes</taxon>
        <taxon>Agaricomycetidae</taxon>
        <taxon>Agaricales</taxon>
        <taxon>Marasmiineae</taxon>
        <taxon>Omphalotaceae</taxon>
        <taxon>Rhodocollybia</taxon>
    </lineage>
</organism>
<evidence type="ECO:0000256" key="7">
    <source>
        <dbReference type="ARBA" id="ARBA00023004"/>
    </source>
</evidence>
<dbReference type="AlphaFoldDB" id="A0A9P5P6D2"/>
<keyword evidence="11" id="KW-1185">Reference proteome</keyword>
<keyword evidence="8" id="KW-0503">Monooxygenase</keyword>
<reference evidence="10" key="1">
    <citation type="submission" date="2020-11" db="EMBL/GenBank/DDBJ databases">
        <authorList>
            <consortium name="DOE Joint Genome Institute"/>
            <person name="Ahrendt S."/>
            <person name="Riley R."/>
            <person name="Andreopoulos W."/>
            <person name="Labutti K."/>
            <person name="Pangilinan J."/>
            <person name="Ruiz-Duenas F.J."/>
            <person name="Barrasa J.M."/>
            <person name="Sanchez-Garcia M."/>
            <person name="Camarero S."/>
            <person name="Miyauchi S."/>
            <person name="Serrano A."/>
            <person name="Linde D."/>
            <person name="Babiker R."/>
            <person name="Drula E."/>
            <person name="Ayuso-Fernandez I."/>
            <person name="Pacheco R."/>
            <person name="Padilla G."/>
            <person name="Ferreira P."/>
            <person name="Barriuso J."/>
            <person name="Kellner H."/>
            <person name="Castanera R."/>
            <person name="Alfaro M."/>
            <person name="Ramirez L."/>
            <person name="Pisabarro A.G."/>
            <person name="Kuo A."/>
            <person name="Tritt A."/>
            <person name="Lipzen A."/>
            <person name="He G."/>
            <person name="Yan M."/>
            <person name="Ng V."/>
            <person name="Cullen D."/>
            <person name="Martin F."/>
            <person name="Rosso M.-N."/>
            <person name="Henrissat B."/>
            <person name="Hibbett D."/>
            <person name="Martinez A.T."/>
            <person name="Grigoriev I.V."/>
        </authorList>
    </citation>
    <scope>NUCLEOTIDE SEQUENCE</scope>
    <source>
        <strain evidence="10">AH 40177</strain>
    </source>
</reference>
<accession>A0A9P5P6D2</accession>
<dbReference type="GO" id="GO:0004497">
    <property type="term" value="F:monooxygenase activity"/>
    <property type="evidence" value="ECO:0007669"/>
    <property type="project" value="UniProtKB-KW"/>
</dbReference>
<dbReference type="GO" id="GO:0016705">
    <property type="term" value="F:oxidoreductase activity, acting on paired donors, with incorporation or reduction of molecular oxygen"/>
    <property type="evidence" value="ECO:0007669"/>
    <property type="project" value="InterPro"/>
</dbReference>
<evidence type="ECO:0000256" key="1">
    <source>
        <dbReference type="ARBA" id="ARBA00001971"/>
    </source>
</evidence>
<comment type="similarity">
    <text evidence="3">Belongs to the cytochrome P450 family.</text>
</comment>
<evidence type="ECO:0000256" key="2">
    <source>
        <dbReference type="ARBA" id="ARBA00005179"/>
    </source>
</evidence>